<proteinExistence type="predicted"/>
<evidence type="ECO:0000313" key="2">
    <source>
        <dbReference type="Proteomes" id="UP000217343"/>
    </source>
</evidence>
<evidence type="ECO:0000313" key="1">
    <source>
        <dbReference type="EMBL" id="ATB44842.1"/>
    </source>
</evidence>
<dbReference type="RefSeq" id="WP_157757432.1">
    <property type="nucleotide sequence ID" value="NZ_CP022203.1"/>
</dbReference>
<dbReference type="EMBL" id="CP022203">
    <property type="protein sequence ID" value="ATB44842.1"/>
    <property type="molecule type" value="Genomic_DNA"/>
</dbReference>
<name>A0A250JMX0_9BACT</name>
<keyword evidence="2" id="KW-1185">Reference proteome</keyword>
<gene>
    <name evidence="1" type="ORF">MYMAC_000424</name>
</gene>
<sequence>MTDADHRGSSPAVVKFDACALCGAEKRALSFSPGMRIEPWPEVTVRLPPPTDKQQQDYKRLLCPNCAKAVPSCDWKRLVTEKLAADPTS</sequence>
<organism evidence="1 2">
    <name type="scientific">Corallococcus macrosporus DSM 14697</name>
    <dbReference type="NCBI Taxonomy" id="1189310"/>
    <lineage>
        <taxon>Bacteria</taxon>
        <taxon>Pseudomonadati</taxon>
        <taxon>Myxococcota</taxon>
        <taxon>Myxococcia</taxon>
        <taxon>Myxococcales</taxon>
        <taxon>Cystobacterineae</taxon>
        <taxon>Myxococcaceae</taxon>
        <taxon>Corallococcus</taxon>
    </lineage>
</organism>
<dbReference type="Proteomes" id="UP000217343">
    <property type="component" value="Chromosome"/>
</dbReference>
<reference evidence="1 2" key="1">
    <citation type="submission" date="2017-06" db="EMBL/GenBank/DDBJ databases">
        <title>Sequencing and comparative analysis of myxobacterial genomes.</title>
        <authorList>
            <person name="Rupp O."/>
            <person name="Goesmann A."/>
            <person name="Sogaard-Andersen L."/>
        </authorList>
    </citation>
    <scope>NUCLEOTIDE SEQUENCE [LARGE SCALE GENOMIC DNA]</scope>
    <source>
        <strain evidence="1 2">DSM 14697</strain>
    </source>
</reference>
<protein>
    <submittedName>
        <fullName evidence="1">Uncharacterized protein</fullName>
    </submittedName>
</protein>
<dbReference type="KEGG" id="mmas:MYMAC_000424"/>
<dbReference type="AlphaFoldDB" id="A0A250JMX0"/>
<accession>A0A250JMX0</accession>